<comment type="similarity">
    <text evidence="3">Belongs to the AAA ATPase family.</text>
</comment>
<dbReference type="GO" id="GO:0016197">
    <property type="term" value="P:endosomal transport"/>
    <property type="evidence" value="ECO:0007669"/>
    <property type="project" value="TreeGrafter"/>
</dbReference>
<dbReference type="InterPro" id="IPR015415">
    <property type="entry name" value="Spast_Vps4_C"/>
</dbReference>
<dbReference type="PANTHER" id="PTHR23074:SF83">
    <property type="entry name" value="VACUOLAR PROTEIN SORTING-ASSOCIATED PROTEIN 4A"/>
    <property type="match status" value="1"/>
</dbReference>
<dbReference type="GO" id="GO:0007033">
    <property type="term" value="P:vacuole organization"/>
    <property type="evidence" value="ECO:0007669"/>
    <property type="project" value="TreeGrafter"/>
</dbReference>
<dbReference type="GO" id="GO:0016887">
    <property type="term" value="F:ATP hydrolysis activity"/>
    <property type="evidence" value="ECO:0007669"/>
    <property type="project" value="InterPro"/>
</dbReference>
<evidence type="ECO:0000313" key="7">
    <source>
        <dbReference type="EMBL" id="GIQ81623.1"/>
    </source>
</evidence>
<dbReference type="GO" id="GO:0005524">
    <property type="term" value="F:ATP binding"/>
    <property type="evidence" value="ECO:0007669"/>
    <property type="project" value="UniProtKB-KW"/>
</dbReference>
<accession>A0A9K3CSK7</accession>
<feature type="domain" description="Spastin/Vps4 C-terminal" evidence="5">
    <location>
        <begin position="194"/>
        <end position="253"/>
    </location>
</feature>
<feature type="domain" description="ATPase AAA-type core" evidence="4">
    <location>
        <begin position="10"/>
        <end position="124"/>
    </location>
</feature>
<evidence type="ECO:0000256" key="3">
    <source>
        <dbReference type="RuleBase" id="RU003651"/>
    </source>
</evidence>
<comment type="caution">
    <text evidence="7">The sequence shown here is derived from an EMBL/GenBank/DDBJ whole genome shotgun (WGS) entry which is preliminary data.</text>
</comment>
<dbReference type="FunFam" id="1.10.8.60:FF:000015">
    <property type="entry name" value="vacuolar protein sorting-associated protein 4A"/>
    <property type="match status" value="1"/>
</dbReference>
<evidence type="ECO:0000259" key="4">
    <source>
        <dbReference type="Pfam" id="PF00004"/>
    </source>
</evidence>
<feature type="domain" description="AAA ATPase AAA+ lid" evidence="6">
    <location>
        <begin position="149"/>
        <end position="183"/>
    </location>
</feature>
<dbReference type="Pfam" id="PF00004">
    <property type="entry name" value="AAA"/>
    <property type="match status" value="1"/>
</dbReference>
<dbReference type="Pfam" id="PF09336">
    <property type="entry name" value="Vps4_C"/>
    <property type="match status" value="1"/>
</dbReference>
<dbReference type="SUPFAM" id="SSF52540">
    <property type="entry name" value="P-loop containing nucleoside triphosphate hydrolases"/>
    <property type="match status" value="1"/>
</dbReference>
<evidence type="ECO:0000259" key="5">
    <source>
        <dbReference type="Pfam" id="PF09336"/>
    </source>
</evidence>
<keyword evidence="2 3" id="KW-0067">ATP-binding</keyword>
<evidence type="ECO:0000256" key="2">
    <source>
        <dbReference type="ARBA" id="ARBA00022840"/>
    </source>
</evidence>
<evidence type="ECO:0000259" key="6">
    <source>
        <dbReference type="Pfam" id="PF17862"/>
    </source>
</evidence>
<dbReference type="Gene3D" id="3.40.50.300">
    <property type="entry name" value="P-loop containing nucleotide triphosphate hydrolases"/>
    <property type="match status" value="1"/>
</dbReference>
<keyword evidence="8" id="KW-1185">Reference proteome</keyword>
<dbReference type="AlphaFoldDB" id="A0A9K3CSK7"/>
<dbReference type="Proteomes" id="UP000265618">
    <property type="component" value="Unassembled WGS sequence"/>
</dbReference>
<organism evidence="7 8">
    <name type="scientific">Kipferlia bialata</name>
    <dbReference type="NCBI Taxonomy" id="797122"/>
    <lineage>
        <taxon>Eukaryota</taxon>
        <taxon>Metamonada</taxon>
        <taxon>Carpediemonas-like organisms</taxon>
        <taxon>Kipferlia</taxon>
    </lineage>
</organism>
<dbReference type="EMBL" id="BDIP01000445">
    <property type="protein sequence ID" value="GIQ81623.1"/>
    <property type="molecule type" value="Genomic_DNA"/>
</dbReference>
<sequence length="255" mass="27735">MGPYTLSHPQAVATECDATFFSISSSDLVSKYQGESERLVKTLFSMAREQAPSIVFIDEIDSLASARSDQDSDSTRRIKTELLVQMQGVGKDSEGVLVLGATNFPQNLDSAVRRRFEKRIYIGLPEAHARRTILELNLGSTPNSLSADDFETLARGTEGFSGSDIAILMKGALMEPIRELQEASFFRMEDGKYYACASNAPGAVELNLSGIKGSELGTPKVNVDHCSTALSHMHPSVCQGDIDALLEWANMFGSE</sequence>
<evidence type="ECO:0000256" key="1">
    <source>
        <dbReference type="ARBA" id="ARBA00022741"/>
    </source>
</evidence>
<evidence type="ECO:0000313" key="8">
    <source>
        <dbReference type="Proteomes" id="UP000265618"/>
    </source>
</evidence>
<dbReference type="InterPro" id="IPR027417">
    <property type="entry name" value="P-loop_NTPase"/>
</dbReference>
<keyword evidence="1 3" id="KW-0547">Nucleotide-binding</keyword>
<dbReference type="Gene3D" id="1.10.8.60">
    <property type="match status" value="1"/>
</dbReference>
<dbReference type="PANTHER" id="PTHR23074">
    <property type="entry name" value="AAA DOMAIN-CONTAINING"/>
    <property type="match status" value="1"/>
</dbReference>
<dbReference type="InterPro" id="IPR003959">
    <property type="entry name" value="ATPase_AAA_core"/>
</dbReference>
<protein>
    <recommendedName>
        <fullName evidence="9">AAA+ ATPase domain-containing protein</fullName>
    </recommendedName>
</protein>
<evidence type="ECO:0008006" key="9">
    <source>
        <dbReference type="Google" id="ProtNLM"/>
    </source>
</evidence>
<gene>
    <name evidence="7" type="ORF">KIPB_002608</name>
</gene>
<reference evidence="7 8" key="1">
    <citation type="journal article" date="2018" name="PLoS ONE">
        <title>The draft genome of Kipferlia bialata reveals reductive genome evolution in fornicate parasites.</title>
        <authorList>
            <person name="Tanifuji G."/>
            <person name="Takabayashi S."/>
            <person name="Kume K."/>
            <person name="Takagi M."/>
            <person name="Nakayama T."/>
            <person name="Kamikawa R."/>
            <person name="Inagaki Y."/>
            <person name="Hashimoto T."/>
        </authorList>
    </citation>
    <scope>NUCLEOTIDE SEQUENCE [LARGE SCALE GENOMIC DNA]</scope>
    <source>
        <strain evidence="7">NY0173</strain>
    </source>
</reference>
<dbReference type="Pfam" id="PF17862">
    <property type="entry name" value="AAA_lid_3"/>
    <property type="match status" value="1"/>
</dbReference>
<dbReference type="InterPro" id="IPR050304">
    <property type="entry name" value="MT-severing_AAA_ATPase"/>
</dbReference>
<dbReference type="OrthoDB" id="29072at2759"/>
<dbReference type="InterPro" id="IPR003960">
    <property type="entry name" value="ATPase_AAA_CS"/>
</dbReference>
<dbReference type="InterPro" id="IPR041569">
    <property type="entry name" value="AAA_lid_3"/>
</dbReference>
<name>A0A9K3CSK7_9EUKA</name>
<proteinExistence type="inferred from homology"/>
<dbReference type="PROSITE" id="PS00674">
    <property type="entry name" value="AAA"/>
    <property type="match status" value="1"/>
</dbReference>